<dbReference type="AlphaFoldDB" id="A0A815SZ47"/>
<evidence type="ECO:0000313" key="3">
    <source>
        <dbReference type="EMBL" id="CAF1496756.1"/>
    </source>
</evidence>
<dbReference type="PANTHER" id="PTHR23011:SF32">
    <property type="entry name" value="CYCLIC NUCLEOTIDE-BINDING DOMAIN-CONTAINING PROTEIN 1"/>
    <property type="match status" value="1"/>
</dbReference>
<dbReference type="SUPFAM" id="SSF51206">
    <property type="entry name" value="cAMP-binding domain-like"/>
    <property type="match status" value="2"/>
</dbReference>
<gene>
    <name evidence="3" type="ORF">XAT740_LOCUS39410</name>
</gene>
<dbReference type="Gene3D" id="2.60.120.10">
    <property type="entry name" value="Jelly Rolls"/>
    <property type="match status" value="2"/>
</dbReference>
<reference evidence="3" key="1">
    <citation type="submission" date="2021-02" db="EMBL/GenBank/DDBJ databases">
        <authorList>
            <person name="Nowell W R."/>
        </authorList>
    </citation>
    <scope>NUCLEOTIDE SEQUENCE</scope>
</reference>
<dbReference type="InterPro" id="IPR014710">
    <property type="entry name" value="RmlC-like_jellyroll"/>
</dbReference>
<dbReference type="EMBL" id="CAJNOR010004365">
    <property type="protein sequence ID" value="CAF1496756.1"/>
    <property type="molecule type" value="Genomic_DNA"/>
</dbReference>
<dbReference type="InterPro" id="IPR000595">
    <property type="entry name" value="cNMP-bd_dom"/>
</dbReference>
<dbReference type="Proteomes" id="UP000663828">
    <property type="component" value="Unassembled WGS sequence"/>
</dbReference>
<keyword evidence="4" id="KW-1185">Reference proteome</keyword>
<name>A0A815SZ47_ADIRI</name>
<sequence length="469" mass="53786">MLIASPVISSTVPSEKKKNELFPQCTRAKQVAYPFSSLRTSQSVVDYEELKRLQALSNEPEDREETHYLFMKQYVSVLKPPPPRRTWTSRNKSTGAKTTETLPLPPVENQSSLLNRSVGRAGKDITPFQRDIKILRQLIRKLQIQRTNAENDQIFQIMSQFPEFMALDPRAEILREAIELAHLEICYEANQPVLPTNGYFFILKGGITTLPPSSQLPPLSSPPSIQTLTIGQSFGSLIATPESKYKTWVITTDERTEFLKINKDEFITVKKKFEQTEYLEKYSLVISCGEYKTWSKQTVDEFLHLIEWINYPPNTIIASEGFRCPFIAFLKSKTVPKYVDALFSDSLRILTIFGSFEGRQLRQVVMGKITAPDSFGEISVILQEAMTCTIVTATHCWLGIIRPEKVLELPDLTRQLILQIAKRTFGHLSQDDIHHEYVSQETRKEWTDFKNDMVEHIMSKKKPLFGRGK</sequence>
<evidence type="ECO:0000259" key="2">
    <source>
        <dbReference type="PROSITE" id="PS50042"/>
    </source>
</evidence>
<comment type="caution">
    <text evidence="3">The sequence shown here is derived from an EMBL/GenBank/DDBJ whole genome shotgun (WGS) entry which is preliminary data.</text>
</comment>
<feature type="region of interest" description="Disordered" evidence="1">
    <location>
        <begin position="81"/>
        <end position="110"/>
    </location>
</feature>
<organism evidence="3 4">
    <name type="scientific">Adineta ricciae</name>
    <name type="common">Rotifer</name>
    <dbReference type="NCBI Taxonomy" id="249248"/>
    <lineage>
        <taxon>Eukaryota</taxon>
        <taxon>Metazoa</taxon>
        <taxon>Spiralia</taxon>
        <taxon>Gnathifera</taxon>
        <taxon>Rotifera</taxon>
        <taxon>Eurotatoria</taxon>
        <taxon>Bdelloidea</taxon>
        <taxon>Adinetida</taxon>
        <taxon>Adinetidae</taxon>
        <taxon>Adineta</taxon>
    </lineage>
</organism>
<dbReference type="CDD" id="cd00038">
    <property type="entry name" value="CAP_ED"/>
    <property type="match status" value="1"/>
</dbReference>
<protein>
    <recommendedName>
        <fullName evidence="2">Cyclic nucleotide-binding domain-containing protein</fullName>
    </recommendedName>
</protein>
<feature type="compositionally biased region" description="Polar residues" evidence="1">
    <location>
        <begin position="86"/>
        <end position="101"/>
    </location>
</feature>
<accession>A0A815SZ47</accession>
<feature type="domain" description="Cyclic nucleotide-binding" evidence="2">
    <location>
        <begin position="197"/>
        <end position="269"/>
    </location>
</feature>
<dbReference type="PANTHER" id="PTHR23011">
    <property type="entry name" value="CYCLIC NUCLEOTIDE-BINDING DOMAIN CONTAINING PROTEIN"/>
    <property type="match status" value="1"/>
</dbReference>
<evidence type="ECO:0000256" key="1">
    <source>
        <dbReference type="SAM" id="MobiDB-lite"/>
    </source>
</evidence>
<dbReference type="PROSITE" id="PS50042">
    <property type="entry name" value="CNMP_BINDING_3"/>
    <property type="match status" value="1"/>
</dbReference>
<evidence type="ECO:0000313" key="4">
    <source>
        <dbReference type="Proteomes" id="UP000663828"/>
    </source>
</evidence>
<dbReference type="InterPro" id="IPR018490">
    <property type="entry name" value="cNMP-bd_dom_sf"/>
</dbReference>
<proteinExistence type="predicted"/>